<dbReference type="GO" id="GO:0046872">
    <property type="term" value="F:metal ion binding"/>
    <property type="evidence" value="ECO:0007669"/>
    <property type="project" value="UniProtKB-KW"/>
</dbReference>
<dbReference type="AlphaFoldDB" id="A0AAV0XDQ9"/>
<dbReference type="Pfam" id="PF13359">
    <property type="entry name" value="DDE_Tnp_4"/>
    <property type="match status" value="1"/>
</dbReference>
<evidence type="ECO:0000256" key="5">
    <source>
        <dbReference type="ARBA" id="ARBA00022723"/>
    </source>
</evidence>
<feature type="domain" description="DDE Tnp4" evidence="8">
    <location>
        <begin position="29"/>
        <end position="195"/>
    </location>
</feature>
<evidence type="ECO:0000256" key="6">
    <source>
        <dbReference type="ARBA" id="ARBA00022801"/>
    </source>
</evidence>
<evidence type="ECO:0000256" key="7">
    <source>
        <dbReference type="ARBA" id="ARBA00023242"/>
    </source>
</evidence>
<comment type="subcellular location">
    <subcellularLocation>
        <location evidence="2">Nucleus</location>
    </subcellularLocation>
</comment>
<evidence type="ECO:0000256" key="1">
    <source>
        <dbReference type="ARBA" id="ARBA00001968"/>
    </source>
</evidence>
<evidence type="ECO:0000313" key="10">
    <source>
        <dbReference type="Proteomes" id="UP001160148"/>
    </source>
</evidence>
<dbReference type="PANTHER" id="PTHR22930:SF269">
    <property type="entry name" value="NUCLEASE HARBI1-LIKE PROTEIN"/>
    <property type="match status" value="1"/>
</dbReference>
<keyword evidence="5" id="KW-0479">Metal-binding</keyword>
<organism evidence="9 10">
    <name type="scientific">Macrosiphum euphorbiae</name>
    <name type="common">potato aphid</name>
    <dbReference type="NCBI Taxonomy" id="13131"/>
    <lineage>
        <taxon>Eukaryota</taxon>
        <taxon>Metazoa</taxon>
        <taxon>Ecdysozoa</taxon>
        <taxon>Arthropoda</taxon>
        <taxon>Hexapoda</taxon>
        <taxon>Insecta</taxon>
        <taxon>Pterygota</taxon>
        <taxon>Neoptera</taxon>
        <taxon>Paraneoptera</taxon>
        <taxon>Hemiptera</taxon>
        <taxon>Sternorrhyncha</taxon>
        <taxon>Aphidomorpha</taxon>
        <taxon>Aphidoidea</taxon>
        <taxon>Aphididae</taxon>
        <taxon>Macrosiphini</taxon>
        <taxon>Macrosiphum</taxon>
    </lineage>
</organism>
<dbReference type="GO" id="GO:0016787">
    <property type="term" value="F:hydrolase activity"/>
    <property type="evidence" value="ECO:0007669"/>
    <property type="project" value="UniProtKB-KW"/>
</dbReference>
<comment type="caution">
    <text evidence="9">The sequence shown here is derived from an EMBL/GenBank/DDBJ whole genome shotgun (WGS) entry which is preliminary data.</text>
</comment>
<dbReference type="InterPro" id="IPR045249">
    <property type="entry name" value="HARBI1-like"/>
</dbReference>
<accession>A0AAV0XDQ9</accession>
<evidence type="ECO:0000256" key="3">
    <source>
        <dbReference type="ARBA" id="ARBA00006958"/>
    </source>
</evidence>
<keyword evidence="4" id="KW-0540">Nuclease</keyword>
<evidence type="ECO:0000256" key="4">
    <source>
        <dbReference type="ARBA" id="ARBA00022722"/>
    </source>
</evidence>
<comment type="cofactor">
    <cofactor evidence="1">
        <name>a divalent metal cation</name>
        <dbReference type="ChEBI" id="CHEBI:60240"/>
    </cofactor>
</comment>
<keyword evidence="7" id="KW-0539">Nucleus</keyword>
<keyword evidence="10" id="KW-1185">Reference proteome</keyword>
<protein>
    <recommendedName>
        <fullName evidence="8">DDE Tnp4 domain-containing protein</fullName>
    </recommendedName>
</protein>
<gene>
    <name evidence="9" type="ORF">MEUPH1_LOCUS20922</name>
</gene>
<proteinExistence type="inferred from homology"/>
<dbReference type="EMBL" id="CARXXK010000004">
    <property type="protein sequence ID" value="CAI6366323.1"/>
    <property type="molecule type" value="Genomic_DNA"/>
</dbReference>
<dbReference type="PANTHER" id="PTHR22930">
    <property type="match status" value="1"/>
</dbReference>
<dbReference type="InterPro" id="IPR027806">
    <property type="entry name" value="HARBI1_dom"/>
</dbReference>
<keyword evidence="6" id="KW-0378">Hydrolase</keyword>
<sequence length="253" mass="29428">MSEPNKQKWLEISTGFEKRANFPNCIGALDGKHIRITQPPDSGSIYYNYKNFFSLVLMALCDSNYCFVWVDIGGYGKDSDSGLYKESTLYKKLTEKKLDIPDPKPLIIDNEDTKVPFVIVADEAFGMTENLMRPYGGKMLSYEKKIFNYRLTLARRYVECTFGIMCSKWRILHRPLDVKIDFAEVIVKAICTLHNYVRVRDGFNYEDTLYTPPLSNLSSTYTGRHVRDADMIRNKFTNYFTNEGKLEWQDKMI</sequence>
<dbReference type="GO" id="GO:0005634">
    <property type="term" value="C:nucleus"/>
    <property type="evidence" value="ECO:0007669"/>
    <property type="project" value="UniProtKB-SubCell"/>
</dbReference>
<name>A0AAV0XDQ9_9HEMI</name>
<evidence type="ECO:0000313" key="9">
    <source>
        <dbReference type="EMBL" id="CAI6366323.1"/>
    </source>
</evidence>
<evidence type="ECO:0000259" key="8">
    <source>
        <dbReference type="Pfam" id="PF13359"/>
    </source>
</evidence>
<reference evidence="9 10" key="1">
    <citation type="submission" date="2023-01" db="EMBL/GenBank/DDBJ databases">
        <authorList>
            <person name="Whitehead M."/>
        </authorList>
    </citation>
    <scope>NUCLEOTIDE SEQUENCE [LARGE SCALE GENOMIC DNA]</scope>
</reference>
<dbReference type="GO" id="GO:0004518">
    <property type="term" value="F:nuclease activity"/>
    <property type="evidence" value="ECO:0007669"/>
    <property type="project" value="UniProtKB-KW"/>
</dbReference>
<dbReference type="Proteomes" id="UP001160148">
    <property type="component" value="Unassembled WGS sequence"/>
</dbReference>
<evidence type="ECO:0000256" key="2">
    <source>
        <dbReference type="ARBA" id="ARBA00004123"/>
    </source>
</evidence>
<comment type="similarity">
    <text evidence="3">Belongs to the HARBI1 family.</text>
</comment>